<dbReference type="PROSITE" id="PS51935">
    <property type="entry name" value="NLPC_P60"/>
    <property type="match status" value="1"/>
</dbReference>
<evidence type="ECO:0000256" key="3">
    <source>
        <dbReference type="ARBA" id="ARBA00022801"/>
    </source>
</evidence>
<dbReference type="PANTHER" id="PTHR47053:SF1">
    <property type="entry name" value="MUREIN DD-ENDOPEPTIDASE MEPH-RELATED"/>
    <property type="match status" value="1"/>
</dbReference>
<evidence type="ECO:0000313" key="7">
    <source>
        <dbReference type="Proteomes" id="UP001500426"/>
    </source>
</evidence>
<comment type="caution">
    <text evidence="6">The sequence shown here is derived from an EMBL/GenBank/DDBJ whole genome shotgun (WGS) entry which is preliminary data.</text>
</comment>
<accession>A0ABP7UIF4</accession>
<dbReference type="InterPro" id="IPR000064">
    <property type="entry name" value="NLP_P60_dom"/>
</dbReference>
<sequence>MKKILLLFTLLPIVYSCKTSSSLTSSNNKLVEKIIDEAKSKIGSPYRFGGTTNSGYDCSGLVFISFKKYDLSLPRTSKEMAKEGKIITKSNAQKGDLIFFKTGGSSQINHVGLIVDVNRDDIKFVHSSTKKGVIISSITEDYYQKSFVQINRILE</sequence>
<dbReference type="InterPro" id="IPR051202">
    <property type="entry name" value="Peptidase_C40"/>
</dbReference>
<dbReference type="SUPFAM" id="SSF54001">
    <property type="entry name" value="Cysteine proteinases"/>
    <property type="match status" value="1"/>
</dbReference>
<dbReference type="InterPro" id="IPR038765">
    <property type="entry name" value="Papain-like_cys_pep_sf"/>
</dbReference>
<evidence type="ECO:0000256" key="4">
    <source>
        <dbReference type="ARBA" id="ARBA00022807"/>
    </source>
</evidence>
<name>A0ABP7UIF4_9FLAO</name>
<feature type="domain" description="NlpC/P60" evidence="5">
    <location>
        <begin position="28"/>
        <end position="154"/>
    </location>
</feature>
<dbReference type="EMBL" id="BAABCS010000004">
    <property type="protein sequence ID" value="GAA4044016.1"/>
    <property type="molecule type" value="Genomic_DNA"/>
</dbReference>
<organism evidence="6 7">
    <name type="scientific">Flavobacterium chungnamense</name>
    <dbReference type="NCBI Taxonomy" id="706182"/>
    <lineage>
        <taxon>Bacteria</taxon>
        <taxon>Pseudomonadati</taxon>
        <taxon>Bacteroidota</taxon>
        <taxon>Flavobacteriia</taxon>
        <taxon>Flavobacteriales</taxon>
        <taxon>Flavobacteriaceae</taxon>
        <taxon>Flavobacterium</taxon>
    </lineage>
</organism>
<reference evidence="7" key="1">
    <citation type="journal article" date="2019" name="Int. J. Syst. Evol. Microbiol.">
        <title>The Global Catalogue of Microorganisms (GCM) 10K type strain sequencing project: providing services to taxonomists for standard genome sequencing and annotation.</title>
        <authorList>
            <consortium name="The Broad Institute Genomics Platform"/>
            <consortium name="The Broad Institute Genome Sequencing Center for Infectious Disease"/>
            <person name="Wu L."/>
            <person name="Ma J."/>
        </authorList>
    </citation>
    <scope>NUCLEOTIDE SEQUENCE [LARGE SCALE GENOMIC DNA]</scope>
    <source>
        <strain evidence="7">JCM 17068</strain>
    </source>
</reference>
<gene>
    <name evidence="6" type="ORF">GCM10022388_06530</name>
</gene>
<dbReference type="Proteomes" id="UP001500426">
    <property type="component" value="Unassembled WGS sequence"/>
</dbReference>
<evidence type="ECO:0000313" key="6">
    <source>
        <dbReference type="EMBL" id="GAA4044016.1"/>
    </source>
</evidence>
<comment type="similarity">
    <text evidence="1">Belongs to the peptidase C40 family.</text>
</comment>
<dbReference type="PANTHER" id="PTHR47053">
    <property type="entry name" value="MUREIN DD-ENDOPEPTIDASE MEPH-RELATED"/>
    <property type="match status" value="1"/>
</dbReference>
<dbReference type="Gene3D" id="3.90.1720.10">
    <property type="entry name" value="endopeptidase domain like (from Nostoc punctiforme)"/>
    <property type="match status" value="1"/>
</dbReference>
<evidence type="ECO:0000256" key="2">
    <source>
        <dbReference type="ARBA" id="ARBA00022670"/>
    </source>
</evidence>
<keyword evidence="7" id="KW-1185">Reference proteome</keyword>
<dbReference type="Pfam" id="PF00877">
    <property type="entry name" value="NLPC_P60"/>
    <property type="match status" value="1"/>
</dbReference>
<keyword evidence="2" id="KW-0645">Protease</keyword>
<dbReference type="PROSITE" id="PS51257">
    <property type="entry name" value="PROKAR_LIPOPROTEIN"/>
    <property type="match status" value="1"/>
</dbReference>
<proteinExistence type="inferred from homology"/>
<evidence type="ECO:0000259" key="5">
    <source>
        <dbReference type="PROSITE" id="PS51935"/>
    </source>
</evidence>
<keyword evidence="4" id="KW-0788">Thiol protease</keyword>
<keyword evidence="3" id="KW-0378">Hydrolase</keyword>
<dbReference type="RefSeq" id="WP_345090629.1">
    <property type="nucleotide sequence ID" value="NZ_BAABCS010000004.1"/>
</dbReference>
<evidence type="ECO:0000256" key="1">
    <source>
        <dbReference type="ARBA" id="ARBA00007074"/>
    </source>
</evidence>
<protein>
    <recommendedName>
        <fullName evidence="5">NlpC/P60 domain-containing protein</fullName>
    </recommendedName>
</protein>